<reference evidence="1 2" key="1">
    <citation type="submission" date="2016-04" db="EMBL/GenBank/DDBJ databases">
        <title>Complete genome sequence of Bacillus oceanisediminis strain 2691.</title>
        <authorList>
            <person name="Jeong H."/>
            <person name="Kim H.J."/>
            <person name="Lee D.-W."/>
        </authorList>
    </citation>
    <scope>NUCLEOTIDE SEQUENCE [LARGE SCALE GENOMIC DNA]</scope>
    <source>
        <strain evidence="1 2">2691</strain>
    </source>
</reference>
<accession>A0A160M894</accession>
<organism evidence="1 2">
    <name type="scientific">Cytobacillus oceanisediminis 2691</name>
    <dbReference type="NCBI Taxonomy" id="1196031"/>
    <lineage>
        <taxon>Bacteria</taxon>
        <taxon>Bacillati</taxon>
        <taxon>Bacillota</taxon>
        <taxon>Bacilli</taxon>
        <taxon>Bacillales</taxon>
        <taxon>Bacillaceae</taxon>
        <taxon>Cytobacillus</taxon>
    </lineage>
</organism>
<sequence>MVHKILLSFIHIFLLMNLIVVNAQTRPNIELLDIEKNEITKTVPTNPKIQFEAEKIIKEIDNVVKKLKPIPDKGYMIKIPLEPSHRVENKWIYALIDEMIIIIPKNEKPYLLLFDDENKSYFFTFDSKIDPLLKTLDFSL</sequence>
<proteinExistence type="predicted"/>
<dbReference type="AlphaFoldDB" id="A0A160M894"/>
<evidence type="ECO:0000313" key="2">
    <source>
        <dbReference type="Proteomes" id="UP000077856"/>
    </source>
</evidence>
<dbReference type="EMBL" id="CP015506">
    <property type="protein sequence ID" value="AND38228.1"/>
    <property type="molecule type" value="Genomic_DNA"/>
</dbReference>
<evidence type="ECO:0000313" key="1">
    <source>
        <dbReference type="EMBL" id="AND38228.1"/>
    </source>
</evidence>
<dbReference type="eggNOG" id="ENOG5032UMF">
    <property type="taxonomic scope" value="Bacteria"/>
</dbReference>
<protein>
    <recommendedName>
        <fullName evidence="3">Group-specific protein</fullName>
    </recommendedName>
</protein>
<name>A0A160M894_9BACI</name>
<gene>
    <name evidence="1" type="ORF">A361_03530</name>
</gene>
<evidence type="ECO:0008006" key="3">
    <source>
        <dbReference type="Google" id="ProtNLM"/>
    </source>
</evidence>
<dbReference type="Proteomes" id="UP000077856">
    <property type="component" value="Chromosome"/>
</dbReference>
<dbReference type="KEGG" id="bon:A361_03530"/>